<gene>
    <name evidence="2" type="ORF">T190423A01A_10094</name>
</gene>
<evidence type="ECO:0000256" key="1">
    <source>
        <dbReference type="SAM" id="Phobius"/>
    </source>
</evidence>
<evidence type="ECO:0000313" key="3">
    <source>
        <dbReference type="Proteomes" id="UP001497527"/>
    </source>
</evidence>
<sequence length="75" mass="8655">MIKKIAGYLLLILAFLLSGYFLFKVLLKSDKIIPLFNELLKDTSTFALLFTSLLFYLPLFIIIYISYSLGDKLIK</sequence>
<keyword evidence="3" id="KW-1185">Reference proteome</keyword>
<feature type="transmembrane region" description="Helical" evidence="1">
    <location>
        <begin position="7"/>
        <end position="26"/>
    </location>
</feature>
<evidence type="ECO:0000313" key="2">
    <source>
        <dbReference type="EMBL" id="CAL2101531.1"/>
    </source>
</evidence>
<comment type="caution">
    <text evidence="2">The sequence shown here is derived from an EMBL/GenBank/DDBJ whole genome shotgun (WGS) entry which is preliminary data.</text>
</comment>
<organism evidence="2 3">
    <name type="scientific">Tenacibaculum polynesiense</name>
    <dbReference type="NCBI Taxonomy" id="3137857"/>
    <lineage>
        <taxon>Bacteria</taxon>
        <taxon>Pseudomonadati</taxon>
        <taxon>Bacteroidota</taxon>
        <taxon>Flavobacteriia</taxon>
        <taxon>Flavobacteriales</taxon>
        <taxon>Flavobacteriaceae</taxon>
        <taxon>Tenacibaculum</taxon>
    </lineage>
</organism>
<protein>
    <submittedName>
        <fullName evidence="2">Uncharacterized protein</fullName>
    </submittedName>
</protein>
<keyword evidence="1" id="KW-0812">Transmembrane</keyword>
<dbReference type="Proteomes" id="UP001497527">
    <property type="component" value="Unassembled WGS sequence"/>
</dbReference>
<reference evidence="2 3" key="1">
    <citation type="submission" date="2024-05" db="EMBL/GenBank/DDBJ databases">
        <authorList>
            <person name="Duchaud E."/>
        </authorList>
    </citation>
    <scope>NUCLEOTIDE SEQUENCE [LARGE SCALE GENOMIC DNA]</scope>
    <source>
        <strain evidence="2">Ena-SAMPLE-TAB-13-05-2024-13:56:06:370-140308</strain>
    </source>
</reference>
<keyword evidence="1" id="KW-1133">Transmembrane helix</keyword>
<proteinExistence type="predicted"/>
<dbReference type="EMBL" id="CAXJIO010000010">
    <property type="protein sequence ID" value="CAL2101531.1"/>
    <property type="molecule type" value="Genomic_DNA"/>
</dbReference>
<name>A0ABM9P7J4_9FLAO</name>
<accession>A0ABM9P7J4</accession>
<feature type="transmembrane region" description="Helical" evidence="1">
    <location>
        <begin position="46"/>
        <end position="67"/>
    </location>
</feature>
<keyword evidence="1" id="KW-0472">Membrane</keyword>